<dbReference type="PANTHER" id="PTHR37490">
    <property type="entry name" value="EXPRESSED PROTEIN"/>
    <property type="match status" value="1"/>
</dbReference>
<keyword evidence="1" id="KW-0732">Signal</keyword>
<accession>A0A815TPA6</accession>
<dbReference type="PANTHER" id="PTHR37490:SF1">
    <property type="entry name" value="GLYCOSYLTRANSFERASE 2-LIKE DOMAIN-CONTAINING PROTEIN"/>
    <property type="match status" value="1"/>
</dbReference>
<proteinExistence type="predicted"/>
<dbReference type="InterPro" id="IPR021838">
    <property type="entry name" value="DUF3431"/>
</dbReference>
<dbReference type="AlphaFoldDB" id="A0A815TPA6"/>
<evidence type="ECO:0000313" key="2">
    <source>
        <dbReference type="EMBL" id="CAF1505740.1"/>
    </source>
</evidence>
<feature type="signal peptide" evidence="1">
    <location>
        <begin position="1"/>
        <end position="16"/>
    </location>
</feature>
<comment type="caution">
    <text evidence="2">The sequence shown here is derived from an EMBL/GenBank/DDBJ whole genome shotgun (WGS) entry which is preliminary data.</text>
</comment>
<dbReference type="Proteomes" id="UP000663828">
    <property type="component" value="Unassembled WGS sequence"/>
</dbReference>
<keyword evidence="3" id="KW-1185">Reference proteome</keyword>
<organism evidence="2 3">
    <name type="scientific">Adineta ricciae</name>
    <name type="common">Rotifer</name>
    <dbReference type="NCBI Taxonomy" id="249248"/>
    <lineage>
        <taxon>Eukaryota</taxon>
        <taxon>Metazoa</taxon>
        <taxon>Spiralia</taxon>
        <taxon>Gnathifera</taxon>
        <taxon>Rotifera</taxon>
        <taxon>Eurotatoria</taxon>
        <taxon>Bdelloidea</taxon>
        <taxon>Adinetida</taxon>
        <taxon>Adinetidae</taxon>
        <taxon>Adineta</taxon>
    </lineage>
</organism>
<name>A0A815TPA6_ADIRI</name>
<protein>
    <submittedName>
        <fullName evidence="2">Uncharacterized protein</fullName>
    </submittedName>
</protein>
<dbReference type="Pfam" id="PF11913">
    <property type="entry name" value="DUF3431"/>
    <property type="match status" value="1"/>
</dbReference>
<reference evidence="2" key="1">
    <citation type="submission" date="2021-02" db="EMBL/GenBank/DDBJ databases">
        <authorList>
            <person name="Nowell W R."/>
        </authorList>
    </citation>
    <scope>NUCLEOTIDE SEQUENCE</scope>
</reference>
<gene>
    <name evidence="2" type="ORF">XAT740_LOCUS39925</name>
</gene>
<dbReference type="EMBL" id="CAJNOR010004484">
    <property type="protein sequence ID" value="CAF1505740.1"/>
    <property type="molecule type" value="Genomic_DNA"/>
</dbReference>
<feature type="chain" id="PRO_5032639609" evidence="1">
    <location>
        <begin position="17"/>
        <end position="230"/>
    </location>
</feature>
<sequence>MRLIVSLLLLVANAVAIYYAVRCYPKQEPLHEIQTHFINNKKTSPFRMHSTLSHRKFDIVLNYYAENPALVAQYITYLKNLKTFKNIDLHIIVYTKNPRTNKTLLREILKVNNIIELPNIGREGATYLHHIIENYDTVADHTIFTQAAMAGTTITGLLGWFIDRLENQFNSSVGYMPLVSNNMISNYNCGFHQSGHYPRLTEMWGVLEQTICPPGGQAVSQDTSEYCELI</sequence>
<evidence type="ECO:0000256" key="1">
    <source>
        <dbReference type="SAM" id="SignalP"/>
    </source>
</evidence>
<evidence type="ECO:0000313" key="3">
    <source>
        <dbReference type="Proteomes" id="UP000663828"/>
    </source>
</evidence>